<evidence type="ECO:0000259" key="15">
    <source>
        <dbReference type="PROSITE" id="PS51826"/>
    </source>
</evidence>
<dbReference type="OrthoDB" id="9805770at2"/>
<reference evidence="16 17" key="1">
    <citation type="submission" date="2019-12" db="EMBL/GenBank/DDBJ databases">
        <title>Genomic-based taxomic classification of the family Erythrobacteraceae.</title>
        <authorList>
            <person name="Xu L."/>
        </authorList>
    </citation>
    <scope>NUCLEOTIDE SEQUENCE [LARGE SCALE GENOMIC DNA]</scope>
    <source>
        <strain evidence="16 17">MCCC 1K02066</strain>
    </source>
</reference>
<protein>
    <recommendedName>
        <fullName evidence="6 12">Dihydrolipoyllysine-residue succinyltransferase component of 2-oxoglutarate dehydrogenase complex</fullName>
        <ecNumber evidence="5 12">2.3.1.61</ecNumber>
    </recommendedName>
    <alternativeName>
        <fullName evidence="12">2-oxoglutarate dehydrogenase complex component E2</fullName>
    </alternativeName>
</protein>
<keyword evidence="8 12" id="KW-0808">Transferase</keyword>
<dbReference type="InterPro" id="IPR036625">
    <property type="entry name" value="E3-bd_dom_sf"/>
</dbReference>
<dbReference type="InterPro" id="IPR006255">
    <property type="entry name" value="SucB"/>
</dbReference>
<dbReference type="Pfam" id="PF00364">
    <property type="entry name" value="Biotin_lipoyl"/>
    <property type="match status" value="1"/>
</dbReference>
<name>A0A6I4UQY8_9SPHN</name>
<feature type="domain" description="Lipoyl-binding" evidence="14">
    <location>
        <begin position="2"/>
        <end position="77"/>
    </location>
</feature>
<evidence type="ECO:0000259" key="14">
    <source>
        <dbReference type="PROSITE" id="PS50968"/>
    </source>
</evidence>
<evidence type="ECO:0000256" key="6">
    <source>
        <dbReference type="ARBA" id="ARBA00019511"/>
    </source>
</evidence>
<keyword evidence="7 12" id="KW-0816">Tricarboxylic acid cycle</keyword>
<dbReference type="EC" id="2.3.1.61" evidence="5 12"/>
<dbReference type="InterPro" id="IPR004167">
    <property type="entry name" value="PSBD"/>
</dbReference>
<dbReference type="SUPFAM" id="SSF51230">
    <property type="entry name" value="Single hybrid motif"/>
    <property type="match status" value="1"/>
</dbReference>
<evidence type="ECO:0000256" key="8">
    <source>
        <dbReference type="ARBA" id="ARBA00022679"/>
    </source>
</evidence>
<dbReference type="PROSITE" id="PS50968">
    <property type="entry name" value="BIOTINYL_LIPOYL"/>
    <property type="match status" value="1"/>
</dbReference>
<dbReference type="PANTHER" id="PTHR43416:SF5">
    <property type="entry name" value="DIHYDROLIPOYLLYSINE-RESIDUE SUCCINYLTRANSFERASE COMPONENT OF 2-OXOGLUTARATE DEHYDROGENASE COMPLEX, MITOCHONDRIAL"/>
    <property type="match status" value="1"/>
</dbReference>
<dbReference type="InterPro" id="IPR003016">
    <property type="entry name" value="2-oxoA_DH_lipoyl-BS"/>
</dbReference>
<dbReference type="CDD" id="cd06849">
    <property type="entry name" value="lipoyl_domain"/>
    <property type="match status" value="1"/>
</dbReference>
<comment type="pathway">
    <text evidence="2 12">Amino-acid degradation; L-lysine degradation via saccharopine pathway; glutaryl-CoA from L-lysine: step 6/6.</text>
</comment>
<dbReference type="InterPro" id="IPR050537">
    <property type="entry name" value="2-oxoacid_dehydrogenase"/>
</dbReference>
<evidence type="ECO:0000313" key="16">
    <source>
        <dbReference type="EMBL" id="MXP41038.1"/>
    </source>
</evidence>
<comment type="similarity">
    <text evidence="3 12">Belongs to the 2-oxoacid dehydrogenase family.</text>
</comment>
<comment type="cofactor">
    <cofactor evidence="12">
        <name>(R)-lipoate</name>
        <dbReference type="ChEBI" id="CHEBI:83088"/>
    </cofactor>
    <text evidence="12">Binds 1 lipoyl cofactor covalently.</text>
</comment>
<dbReference type="GO" id="GO:0006099">
    <property type="term" value="P:tricarboxylic acid cycle"/>
    <property type="evidence" value="ECO:0007669"/>
    <property type="project" value="UniProtKB-UniRule"/>
</dbReference>
<dbReference type="InterPro" id="IPR023213">
    <property type="entry name" value="CAT-like_dom_sf"/>
</dbReference>
<evidence type="ECO:0000256" key="11">
    <source>
        <dbReference type="ARBA" id="ARBA00052761"/>
    </source>
</evidence>
<feature type="compositionally biased region" description="Basic and acidic residues" evidence="13">
    <location>
        <begin position="89"/>
        <end position="121"/>
    </location>
</feature>
<keyword evidence="17" id="KW-1185">Reference proteome</keyword>
<keyword evidence="10 12" id="KW-0012">Acyltransferase</keyword>
<dbReference type="NCBIfam" id="NF004309">
    <property type="entry name" value="PRK05704.1"/>
    <property type="match status" value="1"/>
</dbReference>
<dbReference type="GO" id="GO:0005829">
    <property type="term" value="C:cytosol"/>
    <property type="evidence" value="ECO:0007669"/>
    <property type="project" value="TreeGrafter"/>
</dbReference>
<dbReference type="PROSITE" id="PS00189">
    <property type="entry name" value="LIPOYL"/>
    <property type="match status" value="1"/>
</dbReference>
<dbReference type="FunFam" id="3.30.559.10:FF:000007">
    <property type="entry name" value="Dihydrolipoamide acetyltransferase component of pyruvate dehydrogenase complex"/>
    <property type="match status" value="1"/>
</dbReference>
<comment type="function">
    <text evidence="1 12">E2 component of the 2-oxoglutarate dehydrogenase (OGDH) complex which catalyzes the second step in the conversion of 2-oxoglutarate to succinyl-CoA and CO(2).</text>
</comment>
<sequence length="420" mass="44993">MASEVKVPTLGESVTEATIGEWLKQPGDKVALDEPIASLETDKVAVEVPSPVSGVMGAHKVSVGDTVEVGAVIAVIENETAAGESTQVEPRERVETEGVQERAAGEELEDPPKDDEHHDHATTLSPSVRRAVLEHGVDPTQIKGTGKDGRLTKEDVLSAAKAKKDSPAPSVSKEAPAPSPAPSAAGGERRSERVKMTRMRQTIARRLKSAQEEAALLTTFNDVDMTAVIEAREAYKDLFAKKHGIKLGFMSFFAKASCLALKDIPAANAYLEGDEIVYHDYVDISVAVSAPNGLVVPVVRDADSKSFARIELDIADFGARAKDGTLTMQDMQGGTFTISNGGVFGSLMSTPIINPPQSAVLGLHRIEDRPVAVNGQVVIKPMMYIALSYDHRIIDGREAVTALKIIKDAIEDPMRMLIDL</sequence>
<accession>A0A6I4UQY8</accession>
<dbReference type="GO" id="GO:0033512">
    <property type="term" value="P:L-lysine catabolic process to acetyl-CoA via saccharopine"/>
    <property type="evidence" value="ECO:0007669"/>
    <property type="project" value="UniProtKB-UniRule"/>
</dbReference>
<dbReference type="RefSeq" id="WP_160745874.1">
    <property type="nucleotide sequence ID" value="NZ_WTYK01000002.1"/>
</dbReference>
<dbReference type="Gene3D" id="2.40.50.100">
    <property type="match status" value="1"/>
</dbReference>
<gene>
    <name evidence="16" type="primary">odhB</name>
    <name evidence="16" type="ORF">GRI75_05185</name>
</gene>
<evidence type="ECO:0000256" key="5">
    <source>
        <dbReference type="ARBA" id="ARBA00012945"/>
    </source>
</evidence>
<proteinExistence type="inferred from homology"/>
<dbReference type="Gene3D" id="3.30.559.10">
    <property type="entry name" value="Chloramphenicol acetyltransferase-like domain"/>
    <property type="match status" value="1"/>
</dbReference>
<dbReference type="EMBL" id="WTYK01000002">
    <property type="protein sequence ID" value="MXP41038.1"/>
    <property type="molecule type" value="Genomic_DNA"/>
</dbReference>
<dbReference type="InterPro" id="IPR001078">
    <property type="entry name" value="2-oxoacid_DH_actylTfrase"/>
</dbReference>
<comment type="caution">
    <text evidence="16">The sequence shown here is derived from an EMBL/GenBank/DDBJ whole genome shotgun (WGS) entry which is preliminary data.</text>
</comment>
<evidence type="ECO:0000256" key="2">
    <source>
        <dbReference type="ARBA" id="ARBA00005145"/>
    </source>
</evidence>
<evidence type="ECO:0000256" key="1">
    <source>
        <dbReference type="ARBA" id="ARBA00004052"/>
    </source>
</evidence>
<evidence type="ECO:0000313" key="17">
    <source>
        <dbReference type="Proteomes" id="UP000469159"/>
    </source>
</evidence>
<evidence type="ECO:0000256" key="3">
    <source>
        <dbReference type="ARBA" id="ARBA00007317"/>
    </source>
</evidence>
<dbReference type="AlphaFoldDB" id="A0A6I4UQY8"/>
<evidence type="ECO:0000256" key="13">
    <source>
        <dbReference type="SAM" id="MobiDB-lite"/>
    </source>
</evidence>
<dbReference type="PROSITE" id="PS51826">
    <property type="entry name" value="PSBD"/>
    <property type="match status" value="1"/>
</dbReference>
<evidence type="ECO:0000256" key="12">
    <source>
        <dbReference type="RuleBase" id="RU361138"/>
    </source>
</evidence>
<dbReference type="GO" id="GO:0045252">
    <property type="term" value="C:oxoglutarate dehydrogenase complex"/>
    <property type="evidence" value="ECO:0007669"/>
    <property type="project" value="UniProtKB-UniRule"/>
</dbReference>
<dbReference type="GO" id="GO:0004149">
    <property type="term" value="F:dihydrolipoyllysine-residue succinyltransferase activity"/>
    <property type="evidence" value="ECO:0007669"/>
    <property type="project" value="UniProtKB-UniRule"/>
</dbReference>
<dbReference type="UniPathway" id="UPA00868">
    <property type="reaction ID" value="UER00840"/>
</dbReference>
<evidence type="ECO:0000256" key="10">
    <source>
        <dbReference type="ARBA" id="ARBA00023315"/>
    </source>
</evidence>
<dbReference type="Gene3D" id="4.10.320.10">
    <property type="entry name" value="E3-binding domain"/>
    <property type="match status" value="1"/>
</dbReference>
<dbReference type="SUPFAM" id="SSF47005">
    <property type="entry name" value="Peripheral subunit-binding domain of 2-oxo acid dehydrogenase complex"/>
    <property type="match status" value="1"/>
</dbReference>
<dbReference type="Proteomes" id="UP000469159">
    <property type="component" value="Unassembled WGS sequence"/>
</dbReference>
<dbReference type="PANTHER" id="PTHR43416">
    <property type="entry name" value="DIHYDROLIPOYLLYSINE-RESIDUE SUCCINYLTRANSFERASE COMPONENT OF 2-OXOGLUTARATE DEHYDROGENASE COMPLEX, MITOCHONDRIAL-RELATED"/>
    <property type="match status" value="1"/>
</dbReference>
<dbReference type="InterPro" id="IPR000089">
    <property type="entry name" value="Biotin_lipoyl"/>
</dbReference>
<evidence type="ECO:0000256" key="4">
    <source>
        <dbReference type="ARBA" id="ARBA00011666"/>
    </source>
</evidence>
<comment type="subunit">
    <text evidence="4">Forms a 24-polypeptide structural core with octahedral symmetry. Part of the 2-oxoglutarate dehydrogenase (OGDH) complex composed of E1 (2-oxoglutarate dehydrogenase), E2 (dihydrolipoamide succinyltransferase) and E3 (dihydrolipoamide dehydrogenase); the complex contains multiple copies of the three enzymatic components (E1, E2 and E3).</text>
</comment>
<evidence type="ECO:0000256" key="7">
    <source>
        <dbReference type="ARBA" id="ARBA00022532"/>
    </source>
</evidence>
<dbReference type="Pfam" id="PF00198">
    <property type="entry name" value="2-oxoacid_dh"/>
    <property type="match status" value="1"/>
</dbReference>
<feature type="compositionally biased region" description="Low complexity" evidence="13">
    <location>
        <begin position="167"/>
        <end position="176"/>
    </location>
</feature>
<feature type="domain" description="Peripheral subunit-binding (PSBD)" evidence="15">
    <location>
        <begin position="123"/>
        <end position="160"/>
    </location>
</feature>
<evidence type="ECO:0000256" key="9">
    <source>
        <dbReference type="ARBA" id="ARBA00022823"/>
    </source>
</evidence>
<organism evidence="16 17">
    <name type="scientific">Croceibacterium soli</name>
    <dbReference type="NCBI Taxonomy" id="1739690"/>
    <lineage>
        <taxon>Bacteria</taxon>
        <taxon>Pseudomonadati</taxon>
        <taxon>Pseudomonadota</taxon>
        <taxon>Alphaproteobacteria</taxon>
        <taxon>Sphingomonadales</taxon>
        <taxon>Erythrobacteraceae</taxon>
        <taxon>Croceibacterium</taxon>
    </lineage>
</organism>
<keyword evidence="9 12" id="KW-0450">Lipoyl</keyword>
<dbReference type="InterPro" id="IPR011053">
    <property type="entry name" value="Single_hybrid_motif"/>
</dbReference>
<comment type="catalytic activity">
    <reaction evidence="11 12">
        <text>N(6)-[(R)-dihydrolipoyl]-L-lysyl-[protein] + succinyl-CoA = N(6)-[(R)-S(8)-succinyldihydrolipoyl]-L-lysyl-[protein] + CoA</text>
        <dbReference type="Rhea" id="RHEA:15213"/>
        <dbReference type="Rhea" id="RHEA-COMP:10475"/>
        <dbReference type="Rhea" id="RHEA-COMP:20092"/>
        <dbReference type="ChEBI" id="CHEBI:57287"/>
        <dbReference type="ChEBI" id="CHEBI:57292"/>
        <dbReference type="ChEBI" id="CHEBI:83100"/>
        <dbReference type="ChEBI" id="CHEBI:83120"/>
        <dbReference type="EC" id="2.3.1.61"/>
    </reaction>
</comment>
<feature type="region of interest" description="Disordered" evidence="13">
    <location>
        <begin position="158"/>
        <end position="195"/>
    </location>
</feature>
<dbReference type="Pfam" id="PF02817">
    <property type="entry name" value="E3_binding"/>
    <property type="match status" value="1"/>
</dbReference>
<feature type="region of interest" description="Disordered" evidence="13">
    <location>
        <begin position="82"/>
        <end position="130"/>
    </location>
</feature>
<dbReference type="NCBIfam" id="TIGR01347">
    <property type="entry name" value="sucB"/>
    <property type="match status" value="1"/>
</dbReference>
<dbReference type="SUPFAM" id="SSF52777">
    <property type="entry name" value="CoA-dependent acyltransferases"/>
    <property type="match status" value="1"/>
</dbReference>